<sequence length="294" mass="33750">MKVTIAGLGDVSKYLMEELPREGHEVVALTRSHKSFLTTIEQRPEERLFDCDAVVSAITIHAPEFASIHLAILEACRESPRYKRFLPSAWADNYEEVPDQPLYAGEDLLPILKALREQTEVKWTFFCQGWMVDYILPTNQRYLADFGERWVQDYATKTFTLYGNGSQKVDFTSARDTARPVGVLLNHDARSWEEFTCFSGQQMTWVELWQFIKFCDPEYTLRKKSLAQSIKQFIAKESHDKVAASMYEVMGHSDALGFPEGKVDRHREKFFKGLKFRSPAGLYAEAIANPGRVV</sequence>
<keyword evidence="5" id="KW-1185">Reference proteome</keyword>
<dbReference type="Gene3D" id="3.90.25.10">
    <property type="entry name" value="UDP-galactose 4-epimerase, domain 1"/>
    <property type="match status" value="1"/>
</dbReference>
<dbReference type="InterPro" id="IPR051609">
    <property type="entry name" value="NmrA/Isoflavone_reductase-like"/>
</dbReference>
<dbReference type="EMBL" id="JAZAVJ010000036">
    <property type="protein sequence ID" value="KAK7419617.1"/>
    <property type="molecule type" value="Genomic_DNA"/>
</dbReference>
<evidence type="ECO:0000256" key="2">
    <source>
        <dbReference type="ARBA" id="ARBA00022857"/>
    </source>
</evidence>
<dbReference type="PANTHER" id="PTHR47706:SF4">
    <property type="entry name" value="NMRA-LIKE DOMAIN-CONTAINING PROTEIN"/>
    <property type="match status" value="1"/>
</dbReference>
<organism evidence="4 5">
    <name type="scientific">Neonectria punicea</name>
    <dbReference type="NCBI Taxonomy" id="979145"/>
    <lineage>
        <taxon>Eukaryota</taxon>
        <taxon>Fungi</taxon>
        <taxon>Dikarya</taxon>
        <taxon>Ascomycota</taxon>
        <taxon>Pezizomycotina</taxon>
        <taxon>Sordariomycetes</taxon>
        <taxon>Hypocreomycetidae</taxon>
        <taxon>Hypocreales</taxon>
        <taxon>Nectriaceae</taxon>
        <taxon>Neonectria</taxon>
    </lineage>
</organism>
<dbReference type="PANTHER" id="PTHR47706">
    <property type="entry name" value="NMRA-LIKE FAMILY PROTEIN"/>
    <property type="match status" value="1"/>
</dbReference>
<protein>
    <recommendedName>
        <fullName evidence="6">NAD(P)-binding domain-containing protein</fullName>
    </recommendedName>
</protein>
<comment type="caution">
    <text evidence="4">The sequence shown here is derived from an EMBL/GenBank/DDBJ whole genome shotgun (WGS) entry which is preliminary data.</text>
</comment>
<name>A0ABR1HFA1_9HYPO</name>
<accession>A0ABR1HFA1</accession>
<evidence type="ECO:0000313" key="4">
    <source>
        <dbReference type="EMBL" id="KAK7419617.1"/>
    </source>
</evidence>
<evidence type="ECO:0008006" key="6">
    <source>
        <dbReference type="Google" id="ProtNLM"/>
    </source>
</evidence>
<dbReference type="Gene3D" id="3.40.50.720">
    <property type="entry name" value="NAD(P)-binding Rossmann-like Domain"/>
    <property type="match status" value="1"/>
</dbReference>
<dbReference type="Proteomes" id="UP001498476">
    <property type="component" value="Unassembled WGS sequence"/>
</dbReference>
<gene>
    <name evidence="4" type="ORF">QQX98_003208</name>
</gene>
<proteinExistence type="inferred from homology"/>
<comment type="similarity">
    <text evidence="1">Belongs to the NmrA-type oxidoreductase family. Isoflavone reductase subfamily.</text>
</comment>
<evidence type="ECO:0000256" key="1">
    <source>
        <dbReference type="ARBA" id="ARBA00005725"/>
    </source>
</evidence>
<dbReference type="InterPro" id="IPR036291">
    <property type="entry name" value="NAD(P)-bd_dom_sf"/>
</dbReference>
<evidence type="ECO:0000256" key="3">
    <source>
        <dbReference type="ARBA" id="ARBA00023002"/>
    </source>
</evidence>
<reference evidence="4 5" key="1">
    <citation type="journal article" date="2025" name="Microbiol. Resour. Announc.">
        <title>Draft genome sequences for Neonectria magnoliae and Neonectria punicea, canker pathogens of Liriodendron tulipifera and Acer saccharum in West Virginia.</title>
        <authorList>
            <person name="Petronek H.M."/>
            <person name="Kasson M.T."/>
            <person name="Metheny A.M."/>
            <person name="Stauder C.M."/>
            <person name="Lovett B."/>
            <person name="Lynch S.C."/>
            <person name="Garnas J.R."/>
            <person name="Kasson L.R."/>
            <person name="Stajich J.E."/>
        </authorList>
    </citation>
    <scope>NUCLEOTIDE SEQUENCE [LARGE SCALE GENOMIC DNA]</scope>
    <source>
        <strain evidence="4 5">NRRL 64653</strain>
    </source>
</reference>
<dbReference type="SUPFAM" id="SSF51735">
    <property type="entry name" value="NAD(P)-binding Rossmann-fold domains"/>
    <property type="match status" value="1"/>
</dbReference>
<evidence type="ECO:0000313" key="5">
    <source>
        <dbReference type="Proteomes" id="UP001498476"/>
    </source>
</evidence>
<keyword evidence="2" id="KW-0521">NADP</keyword>
<keyword evidence="3" id="KW-0560">Oxidoreductase</keyword>